<dbReference type="PANTHER" id="PTHR22754">
    <property type="entry name" value="DISCO-INTERACTING PROTEIN 2 DIP2 -RELATED"/>
    <property type="match status" value="1"/>
</dbReference>
<dbReference type="EMBL" id="KQ114661">
    <property type="protein sequence ID" value="KMS65105.1"/>
    <property type="molecule type" value="Genomic_DNA"/>
</dbReference>
<sequence length="113" mass="12098">MLQASQERASNGDADLEVFAFVDHRGAVSESLTNATLWRQSGAMAAALLKQVHRGDKVLMVYTPGIDFVVAFLACLRAELVAVPIPPPDLTQNGSKAQEESRKFIAIAKDSGA</sequence>
<dbReference type="Gene3D" id="3.40.50.12780">
    <property type="entry name" value="N-terminal domain of ligase-like"/>
    <property type="match status" value="1"/>
</dbReference>
<proteinExistence type="predicted"/>
<feature type="domain" description="AMP-dependent synthetase/ligase" evidence="1">
    <location>
        <begin position="21"/>
        <end position="87"/>
    </location>
</feature>
<dbReference type="Gramene" id="KMS65105">
    <property type="protein sequence ID" value="KMS65105"/>
    <property type="gene ID" value="BVRB_039400"/>
</dbReference>
<keyword evidence="3" id="KW-1185">Reference proteome</keyword>
<evidence type="ECO:0000313" key="2">
    <source>
        <dbReference type="EMBL" id="KMS65105.1"/>
    </source>
</evidence>
<accession>A0A0J8BHA6</accession>
<name>A0A0J8BHA6_BETVV</name>
<dbReference type="OrthoDB" id="69964at2759"/>
<dbReference type="Proteomes" id="UP000035740">
    <property type="component" value="Unassembled WGS sequence"/>
</dbReference>
<dbReference type="InterPro" id="IPR042099">
    <property type="entry name" value="ANL_N_sf"/>
</dbReference>
<dbReference type="InterPro" id="IPR000873">
    <property type="entry name" value="AMP-dep_synth/lig_dom"/>
</dbReference>
<organism evidence="2 3">
    <name type="scientific">Beta vulgaris subsp. vulgaris</name>
    <name type="common">Beet</name>
    <dbReference type="NCBI Taxonomy" id="3555"/>
    <lineage>
        <taxon>Eukaryota</taxon>
        <taxon>Viridiplantae</taxon>
        <taxon>Streptophyta</taxon>
        <taxon>Embryophyta</taxon>
        <taxon>Tracheophyta</taxon>
        <taxon>Spermatophyta</taxon>
        <taxon>Magnoliopsida</taxon>
        <taxon>eudicotyledons</taxon>
        <taxon>Gunneridae</taxon>
        <taxon>Pentapetalae</taxon>
        <taxon>Caryophyllales</taxon>
        <taxon>Chenopodiaceae</taxon>
        <taxon>Betoideae</taxon>
        <taxon>Beta</taxon>
    </lineage>
</organism>
<reference evidence="2 3" key="1">
    <citation type="journal article" date="2014" name="Nature">
        <title>The genome of the recently domesticated crop plant sugar beet (Beta vulgaris).</title>
        <authorList>
            <person name="Dohm J.C."/>
            <person name="Minoche A.E."/>
            <person name="Holtgrawe D."/>
            <person name="Capella-Gutierrez S."/>
            <person name="Zakrzewski F."/>
            <person name="Tafer H."/>
            <person name="Rupp O."/>
            <person name="Sorensen T.R."/>
            <person name="Stracke R."/>
            <person name="Reinhardt R."/>
            <person name="Goesmann A."/>
            <person name="Kraft T."/>
            <person name="Schulz B."/>
            <person name="Stadler P.F."/>
            <person name="Schmidt T."/>
            <person name="Gabaldon T."/>
            <person name="Lehrach H."/>
            <person name="Weisshaar B."/>
            <person name="Himmelbauer H."/>
        </authorList>
    </citation>
    <scope>NUCLEOTIDE SEQUENCE [LARGE SCALE GENOMIC DNA]</scope>
    <source>
        <tissue evidence="2">Taproot</tissue>
    </source>
</reference>
<dbReference type="AlphaFoldDB" id="A0A0J8BHA6"/>
<dbReference type="Pfam" id="PF00501">
    <property type="entry name" value="AMP-binding"/>
    <property type="match status" value="1"/>
</dbReference>
<evidence type="ECO:0000259" key="1">
    <source>
        <dbReference type="Pfam" id="PF00501"/>
    </source>
</evidence>
<evidence type="ECO:0000313" key="3">
    <source>
        <dbReference type="Proteomes" id="UP000035740"/>
    </source>
</evidence>
<dbReference type="SUPFAM" id="SSF56801">
    <property type="entry name" value="Acetyl-CoA synthetase-like"/>
    <property type="match status" value="1"/>
</dbReference>
<gene>
    <name evidence="2" type="ORF">BVRB_039400</name>
</gene>
<protein>
    <recommendedName>
        <fullName evidence="1">AMP-dependent synthetase/ligase domain-containing protein</fullName>
    </recommendedName>
</protein>
<dbReference type="PANTHER" id="PTHR22754:SF32">
    <property type="entry name" value="DISCO-INTERACTING PROTEIN 2"/>
    <property type="match status" value="1"/>
</dbReference>
<feature type="non-terminal residue" evidence="2">
    <location>
        <position position="113"/>
    </location>
</feature>